<protein>
    <submittedName>
        <fullName evidence="1">SRPBCC family protein</fullName>
    </submittedName>
</protein>
<reference evidence="1 2" key="1">
    <citation type="submission" date="2022-10" db="EMBL/GenBank/DDBJ databases">
        <title>Draft genome assembly of moderately radiation resistant bacterium Metabacillus halosaccharovorans.</title>
        <authorList>
            <person name="Pal S."/>
            <person name="Gopinathan A."/>
        </authorList>
    </citation>
    <scope>NUCLEOTIDE SEQUENCE [LARGE SCALE GENOMIC DNA]</scope>
    <source>
        <strain evidence="1 2">VITHBRA001</strain>
    </source>
</reference>
<comment type="caution">
    <text evidence="1">The sequence shown here is derived from an EMBL/GenBank/DDBJ whole genome shotgun (WGS) entry which is preliminary data.</text>
</comment>
<dbReference type="Proteomes" id="UP001526147">
    <property type="component" value="Unassembled WGS sequence"/>
</dbReference>
<accession>A0ABT3DI34</accession>
<evidence type="ECO:0000313" key="1">
    <source>
        <dbReference type="EMBL" id="MCV9886723.1"/>
    </source>
</evidence>
<keyword evidence="2" id="KW-1185">Reference proteome</keyword>
<gene>
    <name evidence="1" type="ORF">OIH86_13880</name>
</gene>
<proteinExistence type="predicted"/>
<sequence length="151" mass="17767">MIQWKEEIIINKNIEHVWSLFLDKNIKKIMPKVEEHTLIEKKEHEVGAKHQQKYREGKRVETYIVETLAYEDTEEKKKKQIRFVLGKAFEISLTFTLLKNEQDTTTFIYEGSNKGVNFIGRAMMKLSSQKGNDDVVQEFLQRVQTEAMKGS</sequence>
<organism evidence="1 2">
    <name type="scientific">Metabacillus halosaccharovorans</name>
    <dbReference type="NCBI Taxonomy" id="930124"/>
    <lineage>
        <taxon>Bacteria</taxon>
        <taxon>Bacillati</taxon>
        <taxon>Bacillota</taxon>
        <taxon>Bacilli</taxon>
        <taxon>Bacillales</taxon>
        <taxon>Bacillaceae</taxon>
        <taxon>Metabacillus</taxon>
    </lineage>
</organism>
<dbReference type="CDD" id="cd07812">
    <property type="entry name" value="SRPBCC"/>
    <property type="match status" value="1"/>
</dbReference>
<evidence type="ECO:0000313" key="2">
    <source>
        <dbReference type="Proteomes" id="UP001526147"/>
    </source>
</evidence>
<dbReference type="RefSeq" id="WP_264143270.1">
    <property type="nucleotide sequence ID" value="NZ_JAOYEY010000043.1"/>
</dbReference>
<name>A0ABT3DI34_9BACI</name>
<dbReference type="SUPFAM" id="SSF55961">
    <property type="entry name" value="Bet v1-like"/>
    <property type="match status" value="1"/>
</dbReference>
<dbReference type="EMBL" id="JAOYEY010000043">
    <property type="protein sequence ID" value="MCV9886723.1"/>
    <property type="molecule type" value="Genomic_DNA"/>
</dbReference>